<name>A0ABU5KQ84_9BACL</name>
<organism evidence="13 14">
    <name type="scientific">Jeotgalibacillus haloalkalitolerans</name>
    <dbReference type="NCBI Taxonomy" id="3104292"/>
    <lineage>
        <taxon>Bacteria</taxon>
        <taxon>Bacillati</taxon>
        <taxon>Bacillota</taxon>
        <taxon>Bacilli</taxon>
        <taxon>Bacillales</taxon>
        <taxon>Caryophanaceae</taxon>
        <taxon>Jeotgalibacillus</taxon>
    </lineage>
</organism>
<evidence type="ECO:0000256" key="8">
    <source>
        <dbReference type="ARBA" id="ARBA00023002"/>
    </source>
</evidence>
<proteinExistence type="inferred from homology"/>
<dbReference type="InterPro" id="IPR004030">
    <property type="entry name" value="NOS_N"/>
</dbReference>
<evidence type="ECO:0000256" key="11">
    <source>
        <dbReference type="PIRNR" id="PIRNR037219"/>
    </source>
</evidence>
<keyword evidence="6 11" id="KW-0349">Heme</keyword>
<dbReference type="Gene3D" id="3.90.1230.10">
    <property type="entry name" value="Nitric Oxide Synthase, Chain A, domain 3"/>
    <property type="match status" value="1"/>
</dbReference>
<evidence type="ECO:0000256" key="6">
    <source>
        <dbReference type="ARBA" id="ARBA00022617"/>
    </source>
</evidence>
<dbReference type="PROSITE" id="PS60001">
    <property type="entry name" value="NOS"/>
    <property type="match status" value="1"/>
</dbReference>
<evidence type="ECO:0000313" key="13">
    <source>
        <dbReference type="EMBL" id="MDZ5713408.1"/>
    </source>
</evidence>
<gene>
    <name evidence="13" type="ORF">UFB30_14330</name>
</gene>
<dbReference type="PANTHER" id="PTHR43410">
    <property type="entry name" value="NITRIC OXIDE SYNTHASE OXYGENASE"/>
    <property type="match status" value="1"/>
</dbReference>
<dbReference type="Pfam" id="PF02898">
    <property type="entry name" value="NO_synthase"/>
    <property type="match status" value="1"/>
</dbReference>
<dbReference type="RefSeq" id="WP_322422373.1">
    <property type="nucleotide sequence ID" value="NZ_JAXQNN010000006.1"/>
</dbReference>
<comment type="catalytic activity">
    <reaction evidence="10">
        <text>3 reduced [flavodoxin] + 2 L-arginine + 4 O2 = 3 oxidized [flavodoxin] + 2 L-citrulline + 2 nitric oxide + 4 H2O + 5 H(+)</text>
        <dbReference type="Rhea" id="RHEA:52324"/>
        <dbReference type="Rhea" id="RHEA-COMP:10622"/>
        <dbReference type="Rhea" id="RHEA-COMP:10623"/>
        <dbReference type="ChEBI" id="CHEBI:15377"/>
        <dbReference type="ChEBI" id="CHEBI:15378"/>
        <dbReference type="ChEBI" id="CHEBI:15379"/>
        <dbReference type="ChEBI" id="CHEBI:16480"/>
        <dbReference type="ChEBI" id="CHEBI:32682"/>
        <dbReference type="ChEBI" id="CHEBI:57618"/>
        <dbReference type="ChEBI" id="CHEBI:57743"/>
        <dbReference type="ChEBI" id="CHEBI:58210"/>
        <dbReference type="EC" id="1.14.14.47"/>
    </reaction>
</comment>
<evidence type="ECO:0000256" key="4">
    <source>
        <dbReference type="ARBA" id="ARBA00012735"/>
    </source>
</evidence>
<evidence type="ECO:0000256" key="1">
    <source>
        <dbReference type="ARBA" id="ARBA00001971"/>
    </source>
</evidence>
<comment type="caution">
    <text evidence="13">The sequence shown here is derived from an EMBL/GenBank/DDBJ whole genome shotgun (WGS) entry which is preliminary data.</text>
</comment>
<dbReference type="InterPro" id="IPR050607">
    <property type="entry name" value="NOS"/>
</dbReference>
<dbReference type="InterPro" id="IPR044944">
    <property type="entry name" value="NOS_dom_3"/>
</dbReference>
<dbReference type="PIRSF" id="PIRSF037219">
    <property type="entry name" value="NOS_oxygenase"/>
    <property type="match status" value="1"/>
</dbReference>
<feature type="domain" description="Nitric oxide synthase (NOS)" evidence="12">
    <location>
        <begin position="65"/>
        <end position="72"/>
    </location>
</feature>
<comment type="subunit">
    <text evidence="11">Homodimer.</text>
</comment>
<dbReference type="EC" id="1.14.14.47" evidence="4 11"/>
<keyword evidence="9 11" id="KW-0408">Iron</keyword>
<reference evidence="13 14" key="1">
    <citation type="submission" date="2023-12" db="EMBL/GenBank/DDBJ databases">
        <title>Jeotgalibacillus haloalkaliphilus sp. nov., a novel salt-tolerant bacteria, isolated from the estuary of the Fenhe River into the Yellow River.</title>
        <authorList>
            <person name="Li Y."/>
        </authorList>
    </citation>
    <scope>NUCLEOTIDE SEQUENCE [LARGE SCALE GENOMIC DNA]</scope>
    <source>
        <strain evidence="13 14">HH7-29</strain>
    </source>
</reference>
<evidence type="ECO:0000256" key="7">
    <source>
        <dbReference type="ARBA" id="ARBA00022723"/>
    </source>
</evidence>
<keyword evidence="7 11" id="KW-0479">Metal-binding</keyword>
<evidence type="ECO:0000256" key="2">
    <source>
        <dbReference type="ARBA" id="ARBA00002642"/>
    </source>
</evidence>
<evidence type="ECO:0000256" key="3">
    <source>
        <dbReference type="ARBA" id="ARBA00005411"/>
    </source>
</evidence>
<dbReference type="InterPro" id="IPR017142">
    <property type="entry name" value="Nitric_oxide_synthase_Oase-su"/>
</dbReference>
<dbReference type="EMBL" id="JAXQNN010000006">
    <property type="protein sequence ID" value="MDZ5713408.1"/>
    <property type="molecule type" value="Genomic_DNA"/>
</dbReference>
<comment type="similarity">
    <text evidence="3 11">Belongs to the NOS family. Bacterial NOS oxygenase subfamily.</text>
</comment>
<dbReference type="PANTHER" id="PTHR43410:SF1">
    <property type="entry name" value="NITRIC OXIDE SYNTHASE"/>
    <property type="match status" value="1"/>
</dbReference>
<evidence type="ECO:0000313" key="14">
    <source>
        <dbReference type="Proteomes" id="UP001292084"/>
    </source>
</evidence>
<dbReference type="Gene3D" id="3.90.440.10">
    <property type="entry name" value="Nitric Oxide Synthase,Heme Domain,Chain A domain 2"/>
    <property type="match status" value="1"/>
</dbReference>
<comment type="function">
    <text evidence="2 11">Catalyzes the production of nitric oxide.</text>
</comment>
<dbReference type="Gene3D" id="3.90.340.10">
    <property type="entry name" value="Nitric Oxide Synthase, Chain A, domain 1"/>
    <property type="match status" value="1"/>
</dbReference>
<dbReference type="Proteomes" id="UP001292084">
    <property type="component" value="Unassembled WGS sequence"/>
</dbReference>
<protein>
    <recommendedName>
        <fullName evidence="5 11">Nitric oxide synthase oxygenase</fullName>
        <ecNumber evidence="4 11">1.14.14.47</ecNumber>
    </recommendedName>
</protein>
<sequence>MMEHPLYQKAETFIKQFYIENHFSQEACEKRLLDVLDAIRKTGTYAHTSEELTFGAKLAWRNSNRCIGRLFWNSLNVFDRRDAATKEEVKEALLQHIEYATNGGKIRSTVTVFKPAGTSEDPVRIYNHQLIRYAGYKQNDGTITGDPHSVEFTDFCRQLGWKGKGTPFDILPIVIQIGVNEPYLFEIPNHLVKEVQITHTENQAFNQLDLKWYAVPIISEMKLEIGGIEYQAAPFNGWYMETEIAARNFTDENRYNMLRATAEAFDLNTQLQSSMWKDRAVIELCTAVMHSFKQAGVSIVDHHSASQQFQLFEQKEKEAGREVTGDWTWLIPPVSPASTHIFHKQYDNTWKSPNFFYQDSLLQKNEKKSNVCPFTGVK</sequence>
<comment type="miscellaneous">
    <text evidence="11">This protein is similar to the oxygenase domain of eukaryotic nitric oxide synthases but lacks the reductase domain which, in eukaryotes, is responsible for transfer of electrons to the ferric heme during nitric oxide synthesis.</text>
</comment>
<dbReference type="InterPro" id="IPR036119">
    <property type="entry name" value="NOS_N_sf"/>
</dbReference>
<evidence type="ECO:0000256" key="5">
    <source>
        <dbReference type="ARBA" id="ARBA00018859"/>
    </source>
</evidence>
<dbReference type="InterPro" id="IPR044940">
    <property type="entry name" value="NOS_dom_2"/>
</dbReference>
<evidence type="ECO:0000256" key="9">
    <source>
        <dbReference type="ARBA" id="ARBA00023004"/>
    </source>
</evidence>
<keyword evidence="14" id="KW-1185">Reference proteome</keyword>
<accession>A0ABU5KQ84</accession>
<dbReference type="SUPFAM" id="SSF56512">
    <property type="entry name" value="Nitric oxide (NO) synthase oxygenase domain"/>
    <property type="match status" value="1"/>
</dbReference>
<evidence type="ECO:0000256" key="10">
    <source>
        <dbReference type="ARBA" id="ARBA00048713"/>
    </source>
</evidence>
<comment type="cofactor">
    <cofactor evidence="1 11">
        <name>heme</name>
        <dbReference type="ChEBI" id="CHEBI:30413"/>
    </cofactor>
</comment>
<dbReference type="CDD" id="cd00575">
    <property type="entry name" value="NOS_oxygenase"/>
    <property type="match status" value="1"/>
</dbReference>
<keyword evidence="8 11" id="KW-0560">Oxidoreductase</keyword>
<dbReference type="InterPro" id="IPR044943">
    <property type="entry name" value="NOS_dom_1"/>
</dbReference>
<evidence type="ECO:0000259" key="12">
    <source>
        <dbReference type="PROSITE" id="PS60001"/>
    </source>
</evidence>